<feature type="region of interest" description="Disordered" evidence="1">
    <location>
        <begin position="244"/>
        <end position="264"/>
    </location>
</feature>
<dbReference type="AlphaFoldDB" id="A0A2T9XYR8"/>
<accession>A0A2T9XYR8</accession>
<name>A0A2T9XYR8_9FUNG</name>
<gene>
    <name evidence="2" type="ORF">BB559_007162</name>
</gene>
<evidence type="ECO:0000313" key="2">
    <source>
        <dbReference type="EMBL" id="PVU85174.1"/>
    </source>
</evidence>
<protein>
    <submittedName>
        <fullName evidence="2">Uncharacterized protein</fullName>
    </submittedName>
</protein>
<evidence type="ECO:0000256" key="1">
    <source>
        <dbReference type="SAM" id="MobiDB-lite"/>
    </source>
</evidence>
<evidence type="ECO:0000313" key="3">
    <source>
        <dbReference type="Proteomes" id="UP000245699"/>
    </source>
</evidence>
<dbReference type="Proteomes" id="UP000245699">
    <property type="component" value="Unassembled WGS sequence"/>
</dbReference>
<sequence>MTNLQSSFLTSDIFKTFQYSLQNVCPPDTRPQNVFDYSQISTKTFSQILNWFETPKNFTLWYLDPIQACIDLSLKIPQLESTHHLQIINIIENLIDLFEKKASEFGGYSLVPAQSKMGKGLPPYLYFYKAFSLKRVVLWAIESGKALSNEVRYSQFNESTDTSSSISSTAINSDYFVPKHPLNQQSIFNNPYEKMHLTPGFDLDTNYRKYTPNFNDISSQEFFIKDNSPKKNYNNYPIKHQEKYNPDSTYNHRTHPTIQNQTTPTNSVFLNKIDSLLSIQNPNIDNGIPNHQYPKNPPAYNNSYQNFQTLKNGVFRNLVKNPSEIPEINNQPKDSHFVSENNNIQPRNLNFENFNSNQQYNLPTMNNIQNENIDNFEYIKNLFLEQPSKIQTQQTPINHSTKEELYVNKEINFNKQYIQPINVMDTQIRSSNDHRALKNLDTINYFNNNPLFYEKDVNLKSRDQNYSHTNFNQYIEHQNKTLPDNLFMDNYNILENRPQNNFILEGKNLQKDNSTPNFTFVLDNNNRTNFMETEQNIEFRNYNNNVVGSTNIPMEDVYNNTISKTRNTKSTINNALLSNYRNLEYNTKQTPIYIPNYEHEYNDYEGGSFQNHKKPKK</sequence>
<organism evidence="2 3">
    <name type="scientific">Furculomyces boomerangus</name>
    <dbReference type="NCBI Taxonomy" id="61424"/>
    <lineage>
        <taxon>Eukaryota</taxon>
        <taxon>Fungi</taxon>
        <taxon>Fungi incertae sedis</taxon>
        <taxon>Zoopagomycota</taxon>
        <taxon>Kickxellomycotina</taxon>
        <taxon>Harpellomycetes</taxon>
        <taxon>Harpellales</taxon>
        <taxon>Harpellaceae</taxon>
        <taxon>Furculomyces</taxon>
    </lineage>
</organism>
<reference evidence="2 3" key="1">
    <citation type="journal article" date="2018" name="MBio">
        <title>Comparative Genomics Reveals the Core Gene Toolbox for the Fungus-Insect Symbiosis.</title>
        <authorList>
            <person name="Wang Y."/>
            <person name="Stata M."/>
            <person name="Wang W."/>
            <person name="Stajich J.E."/>
            <person name="White M.M."/>
            <person name="Moncalvo J.M."/>
        </authorList>
    </citation>
    <scope>NUCLEOTIDE SEQUENCE [LARGE SCALE GENOMIC DNA]</scope>
    <source>
        <strain evidence="2 3">AUS-77-4</strain>
    </source>
</reference>
<proteinExistence type="predicted"/>
<feature type="compositionally biased region" description="Polar residues" evidence="1">
    <location>
        <begin position="246"/>
        <end position="264"/>
    </location>
</feature>
<keyword evidence="3" id="KW-1185">Reference proteome</keyword>
<dbReference type="EMBL" id="MBFT01001139">
    <property type="protein sequence ID" value="PVU85174.1"/>
    <property type="molecule type" value="Genomic_DNA"/>
</dbReference>
<comment type="caution">
    <text evidence="2">The sequence shown here is derived from an EMBL/GenBank/DDBJ whole genome shotgun (WGS) entry which is preliminary data.</text>
</comment>